<dbReference type="GO" id="GO:0015074">
    <property type="term" value="P:DNA integration"/>
    <property type="evidence" value="ECO:0007669"/>
    <property type="project" value="InterPro"/>
</dbReference>
<evidence type="ECO:0000313" key="8">
    <source>
        <dbReference type="Proteomes" id="UP000268285"/>
    </source>
</evidence>
<feature type="region of interest" description="Disordered" evidence="4">
    <location>
        <begin position="582"/>
        <end position="647"/>
    </location>
</feature>
<dbReference type="InterPro" id="IPR013762">
    <property type="entry name" value="Integrase-like_cat_sf"/>
</dbReference>
<evidence type="ECO:0000256" key="3">
    <source>
        <dbReference type="PROSITE-ProRule" id="PRU01248"/>
    </source>
</evidence>
<dbReference type="PROSITE" id="PS51900">
    <property type="entry name" value="CB"/>
    <property type="match status" value="1"/>
</dbReference>
<dbReference type="InterPro" id="IPR044068">
    <property type="entry name" value="CB"/>
</dbReference>
<feature type="compositionally biased region" description="Low complexity" evidence="4">
    <location>
        <begin position="593"/>
        <end position="621"/>
    </location>
</feature>
<dbReference type="InterPro" id="IPR011010">
    <property type="entry name" value="DNA_brk_join_enz"/>
</dbReference>
<reference evidence="7 8" key="1">
    <citation type="submission" date="2018-09" db="EMBL/GenBank/DDBJ databases">
        <authorList>
            <person name="Tagini F."/>
        </authorList>
    </citation>
    <scope>NUCLEOTIDE SEQUENCE [LARGE SCALE GENOMIC DNA]</scope>
    <source>
        <strain evidence="7 8">MK142</strain>
    </source>
</reference>
<feature type="region of interest" description="Disordered" evidence="4">
    <location>
        <begin position="470"/>
        <end position="490"/>
    </location>
</feature>
<protein>
    <submittedName>
        <fullName evidence="7">Tyrosine recombinase XerC</fullName>
    </submittedName>
</protein>
<evidence type="ECO:0000256" key="1">
    <source>
        <dbReference type="ARBA" id="ARBA00023125"/>
    </source>
</evidence>
<evidence type="ECO:0000256" key="2">
    <source>
        <dbReference type="ARBA" id="ARBA00023172"/>
    </source>
</evidence>
<feature type="domain" description="Core-binding (CB)" evidence="6">
    <location>
        <begin position="213"/>
        <end position="302"/>
    </location>
</feature>
<feature type="compositionally biased region" description="Pro residues" evidence="4">
    <location>
        <begin position="539"/>
        <end position="548"/>
    </location>
</feature>
<keyword evidence="1 3" id="KW-0238">DNA-binding</keyword>
<dbReference type="SUPFAM" id="SSF56349">
    <property type="entry name" value="DNA breaking-rejoining enzymes"/>
    <property type="match status" value="1"/>
</dbReference>
<accession>A0A498QVE4</accession>
<dbReference type="CDD" id="cd00397">
    <property type="entry name" value="DNA_BRE_C"/>
    <property type="match status" value="1"/>
</dbReference>
<dbReference type="InterPro" id="IPR002104">
    <property type="entry name" value="Integrase_catalytic"/>
</dbReference>
<dbReference type="GO" id="GO:0006310">
    <property type="term" value="P:DNA recombination"/>
    <property type="evidence" value="ECO:0007669"/>
    <property type="project" value="UniProtKB-KW"/>
</dbReference>
<evidence type="ECO:0000259" key="6">
    <source>
        <dbReference type="PROSITE" id="PS51900"/>
    </source>
</evidence>
<name>A0A498QVE4_9MYCO</name>
<dbReference type="GO" id="GO:0003677">
    <property type="term" value="F:DNA binding"/>
    <property type="evidence" value="ECO:0007669"/>
    <property type="project" value="UniProtKB-UniRule"/>
</dbReference>
<feature type="region of interest" description="Disordered" evidence="4">
    <location>
        <begin position="534"/>
        <end position="558"/>
    </location>
</feature>
<evidence type="ECO:0000259" key="5">
    <source>
        <dbReference type="PROSITE" id="PS51898"/>
    </source>
</evidence>
<keyword evidence="8" id="KW-1185">Reference proteome</keyword>
<dbReference type="Gene3D" id="1.10.443.10">
    <property type="entry name" value="Intergrase catalytic core"/>
    <property type="match status" value="1"/>
</dbReference>
<evidence type="ECO:0000256" key="4">
    <source>
        <dbReference type="SAM" id="MobiDB-lite"/>
    </source>
</evidence>
<gene>
    <name evidence="7" type="primary">xerC_4</name>
    <name evidence="7" type="ORF">LAUMK142_04052</name>
</gene>
<dbReference type="RefSeq" id="WP_218028477.1">
    <property type="nucleotide sequence ID" value="NZ_UPHU01000001.1"/>
</dbReference>
<evidence type="ECO:0000313" key="7">
    <source>
        <dbReference type="EMBL" id="VBA53442.1"/>
    </source>
</evidence>
<feature type="domain" description="Tyr recombinase" evidence="5">
    <location>
        <begin position="329"/>
        <end position="539"/>
    </location>
</feature>
<dbReference type="PROSITE" id="PS51898">
    <property type="entry name" value="TYR_RECOMBINASE"/>
    <property type="match status" value="1"/>
</dbReference>
<dbReference type="Pfam" id="PF00589">
    <property type="entry name" value="Phage_integrase"/>
    <property type="match status" value="1"/>
</dbReference>
<organism evidence="7 8">
    <name type="scientific">Mycobacterium pseudokansasii</name>
    <dbReference type="NCBI Taxonomy" id="2341080"/>
    <lineage>
        <taxon>Bacteria</taxon>
        <taxon>Bacillati</taxon>
        <taxon>Actinomycetota</taxon>
        <taxon>Actinomycetes</taxon>
        <taxon>Mycobacteriales</taxon>
        <taxon>Mycobacteriaceae</taxon>
        <taxon>Mycobacterium</taxon>
    </lineage>
</organism>
<feature type="compositionally biased region" description="Low complexity" evidence="4">
    <location>
        <begin position="629"/>
        <end position="640"/>
    </location>
</feature>
<dbReference type="AlphaFoldDB" id="A0A498QVE4"/>
<sequence>MPGPERRAAHVPGAAELVADYEAWLAVDKRGSLSYRNAAWSFLARWLDPAAFAAETLDVQQSLGVAQRPFVTYLMATGRLRPGYDYLSRKIGGLLTQAGRGPLAAEITAFTTAATELDYSAHTVRCATERVIVRLLTQTGRPLAQLRAADLDELAAALHRRTQINGKPAAWNADRAMISTAHRVLFHLGILDTPPPDPRCRPGLRGCCSGVDEPLRTVFMDYCTQAASTRAPTTVKAIAGHLAGFGRFLSACDPPVTDLAVLDRATIEAWLAALAAARLRDGSPMSIGYRRGRIIAVRQFLTDITEWGWPAAPARILIFSRDLPRLQHPLTRYLPPDADRALLAALTDLSGSAPAGLTRLHADALLLTRATGLRIGELRDLELDCVHQIDGNGAWLKVPLGKLATERMVPLDDETVTILDRIVARRTPGRPLPHPRTGAPVDFLLVHQGRRISACALREELSRACQDRRNHHGHNAFPQTHLRHGPGERGLLAAGADATTRDVSANMSLRYGRLFDATVREEYERALTQTKAHLATAPAAPPAPPGSPPASGRPLPLVAITGGADWKDTATIKSRLAGGSAYAPQLRDPVPMPTSASTARTSAPTPATSPSSAPNTPTRSPWPRTPKHAAGAPKPNATAASPTALMS</sequence>
<dbReference type="Proteomes" id="UP000268285">
    <property type="component" value="Unassembled WGS sequence"/>
</dbReference>
<dbReference type="EMBL" id="UPHU01000001">
    <property type="protein sequence ID" value="VBA53442.1"/>
    <property type="molecule type" value="Genomic_DNA"/>
</dbReference>
<keyword evidence="2" id="KW-0233">DNA recombination</keyword>
<proteinExistence type="predicted"/>